<proteinExistence type="predicted"/>
<feature type="chain" id="PRO_5046751218" evidence="1">
    <location>
        <begin position="27"/>
        <end position="90"/>
    </location>
</feature>
<dbReference type="Proteomes" id="UP001589647">
    <property type="component" value="Unassembled WGS sequence"/>
</dbReference>
<protein>
    <submittedName>
        <fullName evidence="2">Uncharacterized protein</fullName>
    </submittedName>
</protein>
<evidence type="ECO:0000313" key="2">
    <source>
        <dbReference type="EMBL" id="MFB9208794.1"/>
    </source>
</evidence>
<name>A0ABV5IW53_9ACTN</name>
<gene>
    <name evidence="2" type="ORF">ACFFV7_46960</name>
</gene>
<organism evidence="2 3">
    <name type="scientific">Nonomuraea spiralis</name>
    <dbReference type="NCBI Taxonomy" id="46182"/>
    <lineage>
        <taxon>Bacteria</taxon>
        <taxon>Bacillati</taxon>
        <taxon>Actinomycetota</taxon>
        <taxon>Actinomycetes</taxon>
        <taxon>Streptosporangiales</taxon>
        <taxon>Streptosporangiaceae</taxon>
        <taxon>Nonomuraea</taxon>
    </lineage>
</organism>
<dbReference type="RefSeq" id="WP_189647800.1">
    <property type="nucleotide sequence ID" value="NZ_BMRC01000005.1"/>
</dbReference>
<evidence type="ECO:0000256" key="1">
    <source>
        <dbReference type="SAM" id="SignalP"/>
    </source>
</evidence>
<comment type="caution">
    <text evidence="2">The sequence shown here is derived from an EMBL/GenBank/DDBJ whole genome shotgun (WGS) entry which is preliminary data.</text>
</comment>
<reference evidence="2 3" key="1">
    <citation type="submission" date="2024-09" db="EMBL/GenBank/DDBJ databases">
        <authorList>
            <person name="Sun Q."/>
            <person name="Mori K."/>
        </authorList>
    </citation>
    <scope>NUCLEOTIDE SEQUENCE [LARGE SCALE GENOMIC DNA]</scope>
    <source>
        <strain evidence="2 3">CCM 3426</strain>
    </source>
</reference>
<feature type="signal peptide" evidence="1">
    <location>
        <begin position="1"/>
        <end position="26"/>
    </location>
</feature>
<keyword evidence="3" id="KW-1185">Reference proteome</keyword>
<accession>A0ABV5IW53</accession>
<sequence length="90" mass="9870">MAIWKRTLGIAGIALAFAAAAPVTTAAATTAATTAATASDWELAGYYYGPNMYEECHRDGVRTGRGYKCVYYPSSWEYPPRPHYELMILV</sequence>
<dbReference type="EMBL" id="JBHMEI010000078">
    <property type="protein sequence ID" value="MFB9208794.1"/>
    <property type="molecule type" value="Genomic_DNA"/>
</dbReference>
<keyword evidence="1" id="KW-0732">Signal</keyword>
<evidence type="ECO:0000313" key="3">
    <source>
        <dbReference type="Proteomes" id="UP001589647"/>
    </source>
</evidence>